<evidence type="ECO:0000259" key="12">
    <source>
        <dbReference type="PROSITE" id="PS50862"/>
    </source>
</evidence>
<evidence type="ECO:0000256" key="1">
    <source>
        <dbReference type="ARBA" id="ARBA00008226"/>
    </source>
</evidence>
<evidence type="ECO:0000256" key="6">
    <source>
        <dbReference type="ARBA" id="ARBA00022917"/>
    </source>
</evidence>
<evidence type="ECO:0000256" key="3">
    <source>
        <dbReference type="ARBA" id="ARBA00022598"/>
    </source>
</evidence>
<comment type="caution">
    <text evidence="13">The sequence shown here is derived from an EMBL/GenBank/DDBJ whole genome shotgun (WGS) entry which is preliminary data.</text>
</comment>
<dbReference type="Pfam" id="PF01336">
    <property type="entry name" value="tRNA_anti-codon"/>
    <property type="match status" value="1"/>
</dbReference>
<dbReference type="InterPro" id="IPR034762">
    <property type="entry name" value="Lys-tRNA-ligase_II_bac/euk"/>
</dbReference>
<dbReference type="EC" id="6.1.1.6" evidence="2 10"/>
<dbReference type="PRINTS" id="PR00982">
    <property type="entry name" value="TRNASYNTHLYS"/>
</dbReference>
<dbReference type="PROSITE" id="PS50862">
    <property type="entry name" value="AA_TRNA_LIGASE_II"/>
    <property type="match status" value="1"/>
</dbReference>
<dbReference type="Gene3D" id="3.30.930.10">
    <property type="entry name" value="Bira Bifunctional Protein, Domain 2"/>
    <property type="match status" value="1"/>
</dbReference>
<feature type="compositionally biased region" description="Basic and acidic residues" evidence="11">
    <location>
        <begin position="8"/>
        <end position="21"/>
    </location>
</feature>
<evidence type="ECO:0000256" key="9">
    <source>
        <dbReference type="ARBA" id="ARBA00048573"/>
    </source>
</evidence>
<evidence type="ECO:0000256" key="11">
    <source>
        <dbReference type="SAM" id="MobiDB-lite"/>
    </source>
</evidence>
<dbReference type="InterPro" id="IPR044136">
    <property type="entry name" value="Lys-tRNA-ligase_II_N"/>
</dbReference>
<reference evidence="13 14" key="1">
    <citation type="submission" date="2024-02" db="EMBL/GenBank/DDBJ databases">
        <authorList>
            <person name="Chen Y."/>
            <person name="Shah S."/>
            <person name="Dougan E. K."/>
            <person name="Thang M."/>
            <person name="Chan C."/>
        </authorList>
    </citation>
    <scope>NUCLEOTIDE SEQUENCE [LARGE SCALE GENOMIC DNA]</scope>
</reference>
<keyword evidence="4" id="KW-0547">Nucleotide-binding</keyword>
<dbReference type="CDD" id="cd04322">
    <property type="entry name" value="LysRS_N"/>
    <property type="match status" value="1"/>
</dbReference>
<dbReference type="CDD" id="cd00775">
    <property type="entry name" value="LysRS_core"/>
    <property type="match status" value="1"/>
</dbReference>
<feature type="region of interest" description="Disordered" evidence="11">
    <location>
        <begin position="1"/>
        <end position="21"/>
    </location>
</feature>
<dbReference type="EMBL" id="CAXAMN010023929">
    <property type="protein sequence ID" value="CAK9082395.1"/>
    <property type="molecule type" value="Genomic_DNA"/>
</dbReference>
<comment type="similarity">
    <text evidence="1">Belongs to the class-II aminoacyl-tRNA synthetase family.</text>
</comment>
<feature type="region of interest" description="Disordered" evidence="11">
    <location>
        <begin position="500"/>
        <end position="523"/>
    </location>
</feature>
<keyword evidence="3" id="KW-0436">Ligase</keyword>
<dbReference type="Gene3D" id="2.40.50.140">
    <property type="entry name" value="Nucleic acid-binding proteins"/>
    <property type="match status" value="1"/>
</dbReference>
<dbReference type="InterPro" id="IPR012340">
    <property type="entry name" value="NA-bd_OB-fold"/>
</dbReference>
<evidence type="ECO:0000256" key="7">
    <source>
        <dbReference type="ARBA" id="ARBA00023146"/>
    </source>
</evidence>
<dbReference type="InterPro" id="IPR006195">
    <property type="entry name" value="aa-tRNA-synth_II"/>
</dbReference>
<dbReference type="InterPro" id="IPR004364">
    <property type="entry name" value="Aa-tRNA-synt_II"/>
</dbReference>
<dbReference type="PANTHER" id="PTHR42918">
    <property type="entry name" value="LYSYL-TRNA SYNTHETASE"/>
    <property type="match status" value="1"/>
</dbReference>
<evidence type="ECO:0000256" key="10">
    <source>
        <dbReference type="RuleBase" id="RU003748"/>
    </source>
</evidence>
<protein>
    <recommendedName>
        <fullName evidence="2 10">Lysine--tRNA ligase</fullName>
        <ecNumber evidence="2 10">6.1.1.6</ecNumber>
    </recommendedName>
    <alternativeName>
        <fullName evidence="8 10">Lysyl-tRNA synthetase</fullName>
    </alternativeName>
</protein>
<dbReference type="InterPro" id="IPR004365">
    <property type="entry name" value="NA-bd_OB_tRNA"/>
</dbReference>
<feature type="compositionally biased region" description="Basic and acidic residues" evidence="11">
    <location>
        <begin position="500"/>
        <end position="512"/>
    </location>
</feature>
<dbReference type="Proteomes" id="UP001642484">
    <property type="component" value="Unassembled WGS sequence"/>
</dbReference>
<dbReference type="InterPro" id="IPR002313">
    <property type="entry name" value="Lys-tRNA-ligase_II"/>
</dbReference>
<comment type="catalytic activity">
    <reaction evidence="9 10">
        <text>tRNA(Lys) + L-lysine + ATP = L-lysyl-tRNA(Lys) + AMP + diphosphate</text>
        <dbReference type="Rhea" id="RHEA:20792"/>
        <dbReference type="Rhea" id="RHEA-COMP:9696"/>
        <dbReference type="Rhea" id="RHEA-COMP:9697"/>
        <dbReference type="ChEBI" id="CHEBI:30616"/>
        <dbReference type="ChEBI" id="CHEBI:32551"/>
        <dbReference type="ChEBI" id="CHEBI:33019"/>
        <dbReference type="ChEBI" id="CHEBI:78442"/>
        <dbReference type="ChEBI" id="CHEBI:78529"/>
        <dbReference type="ChEBI" id="CHEBI:456215"/>
        <dbReference type="EC" id="6.1.1.6"/>
    </reaction>
</comment>
<dbReference type="SUPFAM" id="SSF50249">
    <property type="entry name" value="Nucleic acid-binding proteins"/>
    <property type="match status" value="1"/>
</dbReference>
<dbReference type="PANTHER" id="PTHR42918:SF9">
    <property type="entry name" value="LYSINE--TRNA LIGASE"/>
    <property type="match status" value="1"/>
</dbReference>
<dbReference type="Pfam" id="PF00152">
    <property type="entry name" value="tRNA-synt_2"/>
    <property type="match status" value="1"/>
</dbReference>
<keyword evidence="6" id="KW-0648">Protein biosynthesis</keyword>
<dbReference type="NCBIfam" id="NF001756">
    <property type="entry name" value="PRK00484.1"/>
    <property type="match status" value="1"/>
</dbReference>
<gene>
    <name evidence="13" type="ORF">CCMP2556_LOCUS40249</name>
</gene>
<evidence type="ECO:0000256" key="5">
    <source>
        <dbReference type="ARBA" id="ARBA00022840"/>
    </source>
</evidence>
<dbReference type="PIRSF" id="PIRSF039101">
    <property type="entry name" value="LysRS2"/>
    <property type="match status" value="1"/>
</dbReference>
<evidence type="ECO:0000256" key="8">
    <source>
        <dbReference type="ARBA" id="ARBA00030563"/>
    </source>
</evidence>
<evidence type="ECO:0000313" key="14">
    <source>
        <dbReference type="Proteomes" id="UP001642484"/>
    </source>
</evidence>
<dbReference type="SUPFAM" id="SSF55681">
    <property type="entry name" value="Class II aaRS and biotin synthetases"/>
    <property type="match status" value="1"/>
</dbReference>
<organism evidence="13 14">
    <name type="scientific">Durusdinium trenchii</name>
    <dbReference type="NCBI Taxonomy" id="1381693"/>
    <lineage>
        <taxon>Eukaryota</taxon>
        <taxon>Sar</taxon>
        <taxon>Alveolata</taxon>
        <taxon>Dinophyceae</taxon>
        <taxon>Suessiales</taxon>
        <taxon>Symbiodiniaceae</taxon>
        <taxon>Durusdinium</taxon>
    </lineage>
</organism>
<accession>A0ABP0Q296</accession>
<evidence type="ECO:0000256" key="4">
    <source>
        <dbReference type="ARBA" id="ARBA00022741"/>
    </source>
</evidence>
<evidence type="ECO:0000256" key="2">
    <source>
        <dbReference type="ARBA" id="ARBA00013166"/>
    </source>
</evidence>
<sequence length="555" mass="63462">MAEAKLSAAERRRLRKEQDARARAEVKIQKLQAEEGNVGKEGKETKDVEELDPSKYRENRIVKLSGIDAYPHKWHVTMSVPDIQEKFKDLTDSQETEVTAAEVRIAGRVTSKRTSGAKLIFYNLTADGQSIQLMCQEQLHEGNASSPSFEEIHSRIFRGDIIGVRGCVGKTKRGELSVFPKQVELLAPCLKMLPKSHAGQGLKDQEVRYRKRYLDLLMNDHVRKTFLIRAEIVDFIRQFLRDKRFVEVETPMMTMLAGGASAKPFITHHNELDLDLYLRVAPELYLKMLVVGGLDRVFEIGRNFRNEGIDLTHNPEFTACEFYMAYADYHDLMDMTEELLSSMVMKIRGSYVLTYHPHGSDSLPIEIDFTPPWPRVSMVECAEKLSGNMLGRDFSSPETVQKLESLVAKLEIDCLAPRTAARLLDKLCGHFLEDQILNPTFITEHPQVMSPLAKWHRSKPGLTERFELFVHTKELCNAYTELNDPHRQMECFLMQAQAKDAGDVPQRQEQHQRGYSIPSDETPVEGHRSGLDLFFHHAVSQMPFRIESTSVTRKK</sequence>
<keyword evidence="5" id="KW-0067">ATP-binding</keyword>
<keyword evidence="14" id="KW-1185">Reference proteome</keyword>
<evidence type="ECO:0000313" key="13">
    <source>
        <dbReference type="EMBL" id="CAK9082395.1"/>
    </source>
</evidence>
<keyword evidence="7" id="KW-0030">Aminoacyl-tRNA synthetase</keyword>
<dbReference type="InterPro" id="IPR018149">
    <property type="entry name" value="Lys-tRNA-synth_II_C"/>
</dbReference>
<dbReference type="InterPro" id="IPR045864">
    <property type="entry name" value="aa-tRNA-synth_II/BPL/LPL"/>
</dbReference>
<feature type="domain" description="Aminoacyl-transfer RNA synthetases class-II family profile" evidence="12">
    <location>
        <begin position="226"/>
        <end position="483"/>
    </location>
</feature>
<proteinExistence type="inferred from homology"/>
<name>A0ABP0Q296_9DINO</name>
<dbReference type="NCBIfam" id="TIGR00499">
    <property type="entry name" value="lysS_bact"/>
    <property type="match status" value="1"/>
</dbReference>